<dbReference type="GeneID" id="69704913"/>
<evidence type="ECO:0000313" key="2">
    <source>
        <dbReference type="Proteomes" id="UP000664658"/>
    </source>
</evidence>
<proteinExistence type="predicted"/>
<dbReference type="Pfam" id="PF11120">
    <property type="entry name" value="CBP_BcsF"/>
    <property type="match status" value="1"/>
</dbReference>
<dbReference type="Proteomes" id="UP000664658">
    <property type="component" value="Unassembled WGS sequence"/>
</dbReference>
<gene>
    <name evidence="1" type="ORF">J2R62_04100</name>
</gene>
<comment type="caution">
    <text evidence="1">The sequence shown here is derived from an EMBL/GenBank/DDBJ whole genome shotgun (WGS) entry which is preliminary data.</text>
</comment>
<dbReference type="KEGG" id="pshi:SAMEA2665130_0069"/>
<dbReference type="AlphaFoldDB" id="A0A1A9AU04"/>
<evidence type="ECO:0000313" key="1">
    <source>
        <dbReference type="EMBL" id="MBO1107412.1"/>
    </source>
</evidence>
<accession>A0A1A9AU04</accession>
<dbReference type="InterPro" id="IPR019995">
    <property type="entry name" value="Cellulose_BcsF/YhjT"/>
</dbReference>
<protein>
    <submittedName>
        <fullName evidence="1">Uncharacterized protein</fullName>
    </submittedName>
</protein>
<sequence>MDLVSFSQVTLITAIIAGLLGFYLRPIWQVAQRVLRHMVRRPRYNKRLMTLRPSSSRTPTDQ</sequence>
<dbReference type="RefSeq" id="WP_010862934.1">
    <property type="nucleotide sequence ID" value="NZ_CP027852.1"/>
</dbReference>
<organism evidence="1 2">
    <name type="scientific">Plesiomonas shigelloides</name>
    <name type="common">Aeromonas shigelloides</name>
    <dbReference type="NCBI Taxonomy" id="703"/>
    <lineage>
        <taxon>Bacteria</taxon>
        <taxon>Pseudomonadati</taxon>
        <taxon>Pseudomonadota</taxon>
        <taxon>Gammaproteobacteria</taxon>
        <taxon>Enterobacterales</taxon>
        <taxon>Enterobacteriaceae</taxon>
        <taxon>Plesiomonas</taxon>
    </lineage>
</organism>
<name>A0A1A9AU04_PLESH</name>
<dbReference type="EMBL" id="JAFNAA010000003">
    <property type="protein sequence ID" value="MBO1107412.1"/>
    <property type="molecule type" value="Genomic_DNA"/>
</dbReference>
<reference evidence="1" key="1">
    <citation type="submission" date="2021-03" db="EMBL/GenBank/DDBJ databases">
        <title>Plesiomonas shigelloides zfcc0051, isolated from zebrafish feces.</title>
        <authorList>
            <person name="Vanderhoek Z."/>
            <person name="Gaulke C."/>
        </authorList>
    </citation>
    <scope>NUCLEOTIDE SEQUENCE</scope>
    <source>
        <strain evidence="1">Zfcc0051</strain>
    </source>
</reference>